<evidence type="ECO:0000256" key="2">
    <source>
        <dbReference type="ARBA" id="ARBA00022898"/>
    </source>
</evidence>
<comment type="function">
    <text evidence="4">Sulfurates the molybdenum cofactor. Sulfation of molybdenum is essential for xanthine dehydrogenase (XDH) and aldehyde oxidase (ADO) enzymes in which molybdenum cofactor is liganded by 1 oxygen and 1 sulfur atom in active form.</text>
</comment>
<evidence type="ECO:0000256" key="4">
    <source>
        <dbReference type="HAMAP-Rule" id="MF_03050"/>
    </source>
</evidence>
<dbReference type="InterPro" id="IPR005303">
    <property type="entry name" value="MOCOS_middle"/>
</dbReference>
<dbReference type="EC" id="2.8.1.9" evidence="4"/>
<name>A0AAJ0C4U1_9PEZI</name>
<keyword evidence="2 4" id="KW-0663">Pyridoxal phosphate</keyword>
<feature type="modified residue" description="N6-(pyridoxal phosphate)lysine" evidence="4">
    <location>
        <position position="232"/>
    </location>
</feature>
<feature type="active site" evidence="4">
    <location>
        <position position="396"/>
    </location>
</feature>
<feature type="region of interest" description="Disordered" evidence="5">
    <location>
        <begin position="627"/>
        <end position="676"/>
    </location>
</feature>
<dbReference type="PANTHER" id="PTHR14237:SF80">
    <property type="entry name" value="MOLYBDENUM COFACTOR SULFURASE"/>
    <property type="match status" value="1"/>
</dbReference>
<dbReference type="SUPFAM" id="SSF141673">
    <property type="entry name" value="MOSC N-terminal domain-like"/>
    <property type="match status" value="1"/>
</dbReference>
<dbReference type="SUPFAM" id="SSF53383">
    <property type="entry name" value="PLP-dependent transferases"/>
    <property type="match status" value="1"/>
</dbReference>
<dbReference type="InterPro" id="IPR015424">
    <property type="entry name" value="PyrdxlP-dep_Trfase"/>
</dbReference>
<dbReference type="PANTHER" id="PTHR14237">
    <property type="entry name" value="MOLYBDOPTERIN COFACTOR SULFURASE MOSC"/>
    <property type="match status" value="1"/>
</dbReference>
<protein>
    <recommendedName>
        <fullName evidence="4">Molybdenum cofactor sulfurase</fullName>
        <shortName evidence="4">MCS</shortName>
        <shortName evidence="4">MOS</shortName>
        <shortName evidence="4">MoCo sulfurase</shortName>
        <ecNumber evidence="4">2.8.1.9</ecNumber>
    </recommendedName>
    <alternativeName>
        <fullName evidence="4">Molybdenum cofactor sulfurtransferase</fullName>
    </alternativeName>
</protein>
<dbReference type="GO" id="GO:0030170">
    <property type="term" value="F:pyridoxal phosphate binding"/>
    <property type="evidence" value="ECO:0007669"/>
    <property type="project" value="UniProtKB-UniRule"/>
</dbReference>
<comment type="cofactor">
    <cofactor evidence="4">
        <name>pyridoxal 5'-phosphate</name>
        <dbReference type="ChEBI" id="CHEBI:597326"/>
    </cofactor>
</comment>
<comment type="similarity">
    <text evidence="4">Belongs to the class-V pyridoxal-phosphate-dependent aminotransferase family. MOCOS subfamily.</text>
</comment>
<proteinExistence type="inferred from homology"/>
<dbReference type="GO" id="GO:0016829">
    <property type="term" value="F:lyase activity"/>
    <property type="evidence" value="ECO:0007669"/>
    <property type="project" value="UniProtKB-UniRule"/>
</dbReference>
<dbReference type="Pfam" id="PF00266">
    <property type="entry name" value="Aminotran_5"/>
    <property type="match status" value="1"/>
</dbReference>
<dbReference type="GO" id="GO:0030151">
    <property type="term" value="F:molybdenum ion binding"/>
    <property type="evidence" value="ECO:0007669"/>
    <property type="project" value="UniProtKB-UniRule"/>
</dbReference>
<dbReference type="PROSITE" id="PS51340">
    <property type="entry name" value="MOSC"/>
    <property type="match status" value="1"/>
</dbReference>
<keyword evidence="1 4" id="KW-0808">Transferase</keyword>
<dbReference type="InterPro" id="IPR000192">
    <property type="entry name" value="Aminotrans_V_dom"/>
</dbReference>
<evidence type="ECO:0000259" key="6">
    <source>
        <dbReference type="PROSITE" id="PS51340"/>
    </source>
</evidence>
<dbReference type="InterPro" id="IPR015421">
    <property type="entry name" value="PyrdxlP-dep_Trfase_major"/>
</dbReference>
<evidence type="ECO:0000256" key="5">
    <source>
        <dbReference type="SAM" id="MobiDB-lite"/>
    </source>
</evidence>
<dbReference type="AlphaFoldDB" id="A0AAJ0C4U1"/>
<sequence length="833" mass="91507">MTDTTWSSYNASVEALRDEEYPMLKEPVYLDHAGTTPYPKSLMDAFAREMTANLFGNPHSASASSQLSTARIEDTRLRVLQWFNADPDDFDVIFVANATAGIKLVAEALRSAPAGFDYMYHQACHTSLVGVREEARNSHCFVDPEFEGPPVWGRSPDRTPGEGVTLVAYPAQSNMDGQRFPLTWSAQFRQQWATTGGRVYTLLDAAALVATSPLDLGNSETAPDFTVLSFYKIFGFPDLGALIVRRQAEPIFDARKYFGGGTVDMVVCQREQWHAPKRQFLHERLEDGTLPIHSIVALSLAMDVYCRLFGSIRRVAQHASYLADRLYEGLRSLKHGNGASACSIYSRDRSAHNHTLGFGPVVAFNIRSSLGAWVPLAEFEKLATLKGFHVRTGGVCNPGGVASALGLEPWEMKNNFSSGFRCGSENDIIGGKPTGVIRASLGAMSTASDVDRFVAFVDEFYREPNAPASFVRKTTPPRTFSNLYVRSITVYPIKSCGGYKVQDDREWEVRPEGLAWDREWCLLHRGTGQALSQKRHPKMVLLRPTLDFDGGQLRVTFGGDIPSHLPKYISVPLSNNPAMFGPAVFDRLVSSRVCGEEISAQTYTSPEVNRFFSDVLGVPCVLARFPPGGQGRSMRHSKARLQKHQMLGPAARTPLPGSFPGPPSPPESESDTEEAAQRRILLSNESPILLVNTCSLAALNRDVAAAGGAEVSAAVFRANVVVGPAGAAPHGRQQQQQQQSPYAEDGWARLRIGGHEFRMLGSCRRCHMICVDQGTGERREEPFVTLSKTRRFDGKVFFGAHMGHSPGPCPDTARREAQFPTIRVGDFVEPDVA</sequence>
<reference evidence="7" key="1">
    <citation type="submission" date="2023-06" db="EMBL/GenBank/DDBJ databases">
        <title>Genome-scale phylogeny and comparative genomics of the fungal order Sordariales.</title>
        <authorList>
            <consortium name="Lawrence Berkeley National Laboratory"/>
            <person name="Hensen N."/>
            <person name="Bonometti L."/>
            <person name="Westerberg I."/>
            <person name="Brannstrom I.O."/>
            <person name="Guillou S."/>
            <person name="Cros-Aarteil S."/>
            <person name="Calhoun S."/>
            <person name="Haridas S."/>
            <person name="Kuo A."/>
            <person name="Mondo S."/>
            <person name="Pangilinan J."/>
            <person name="Riley R."/>
            <person name="Labutti K."/>
            <person name="Andreopoulos B."/>
            <person name="Lipzen A."/>
            <person name="Chen C."/>
            <person name="Yanf M."/>
            <person name="Daum C."/>
            <person name="Ng V."/>
            <person name="Clum A."/>
            <person name="Steindorff A."/>
            <person name="Ohm R."/>
            <person name="Martin F."/>
            <person name="Silar P."/>
            <person name="Natvig D."/>
            <person name="Lalanne C."/>
            <person name="Gautier V."/>
            <person name="Ament-Velasquez S.L."/>
            <person name="Kruys A."/>
            <person name="Hutchinson M.I."/>
            <person name="Powell A.J."/>
            <person name="Barry K."/>
            <person name="Miller A.N."/>
            <person name="Grigoriev I.V."/>
            <person name="Debuchy R."/>
            <person name="Gladieux P."/>
            <person name="Thoren M.H."/>
            <person name="Johannesson H."/>
        </authorList>
    </citation>
    <scope>NUCLEOTIDE SEQUENCE</scope>
    <source>
        <strain evidence="7">8032-3</strain>
    </source>
</reference>
<keyword evidence="8" id="KW-1185">Reference proteome</keyword>
<keyword evidence="3 4" id="KW-0501">Molybdenum cofactor biosynthesis</keyword>
<dbReference type="InterPro" id="IPR015422">
    <property type="entry name" value="PyrdxlP-dep_Trfase_small"/>
</dbReference>
<feature type="domain" description="MOSC" evidence="6">
    <location>
        <begin position="653"/>
        <end position="831"/>
    </location>
</feature>
<comment type="catalytic activity">
    <reaction evidence="4">
        <text>Mo-molybdopterin + L-cysteine + AH2 = thio-Mo-molybdopterin + L-alanine + A + H2O</text>
        <dbReference type="Rhea" id="RHEA:42636"/>
        <dbReference type="ChEBI" id="CHEBI:13193"/>
        <dbReference type="ChEBI" id="CHEBI:15377"/>
        <dbReference type="ChEBI" id="CHEBI:17499"/>
        <dbReference type="ChEBI" id="CHEBI:35235"/>
        <dbReference type="ChEBI" id="CHEBI:57972"/>
        <dbReference type="ChEBI" id="CHEBI:71302"/>
        <dbReference type="ChEBI" id="CHEBI:82685"/>
        <dbReference type="EC" id="2.8.1.9"/>
    </reaction>
</comment>
<evidence type="ECO:0000313" key="7">
    <source>
        <dbReference type="EMBL" id="KAK1769960.1"/>
    </source>
</evidence>
<dbReference type="Pfam" id="PF03473">
    <property type="entry name" value="MOSC"/>
    <property type="match status" value="1"/>
</dbReference>
<dbReference type="Pfam" id="PF03476">
    <property type="entry name" value="MOSC_N"/>
    <property type="match status" value="1"/>
</dbReference>
<dbReference type="Proteomes" id="UP001244011">
    <property type="component" value="Unassembled WGS sequence"/>
</dbReference>
<dbReference type="InterPro" id="IPR005302">
    <property type="entry name" value="MoCF_Sase_C"/>
</dbReference>
<dbReference type="Gene3D" id="3.90.1150.10">
    <property type="entry name" value="Aspartate Aminotransferase, domain 1"/>
    <property type="match status" value="1"/>
</dbReference>
<accession>A0AAJ0C4U1</accession>
<feature type="compositionally biased region" description="Pro residues" evidence="5">
    <location>
        <begin position="657"/>
        <end position="666"/>
    </location>
</feature>
<comment type="caution">
    <text evidence="7">The sequence shown here is derived from an EMBL/GenBank/DDBJ whole genome shotgun (WGS) entry which is preliminary data.</text>
</comment>
<dbReference type="HAMAP" id="MF_03050">
    <property type="entry name" value="MOCOS"/>
    <property type="match status" value="1"/>
</dbReference>
<evidence type="ECO:0000256" key="1">
    <source>
        <dbReference type="ARBA" id="ARBA00022679"/>
    </source>
</evidence>
<gene>
    <name evidence="4" type="primary">hxB</name>
    <name evidence="7" type="ORF">QBC33DRAFT_307153</name>
</gene>
<evidence type="ECO:0000313" key="8">
    <source>
        <dbReference type="Proteomes" id="UP001244011"/>
    </source>
</evidence>
<dbReference type="GO" id="GO:0006777">
    <property type="term" value="P:Mo-molybdopterin cofactor biosynthetic process"/>
    <property type="evidence" value="ECO:0007669"/>
    <property type="project" value="UniProtKB-UniRule"/>
</dbReference>
<feature type="compositionally biased region" description="Basic residues" evidence="5">
    <location>
        <begin position="633"/>
        <end position="643"/>
    </location>
</feature>
<evidence type="ECO:0000256" key="3">
    <source>
        <dbReference type="ARBA" id="ARBA00023150"/>
    </source>
</evidence>
<dbReference type="InterPro" id="IPR028886">
    <property type="entry name" value="MoCo_sulfurase"/>
</dbReference>
<dbReference type="EMBL" id="MU839001">
    <property type="protein sequence ID" value="KAK1769960.1"/>
    <property type="molecule type" value="Genomic_DNA"/>
</dbReference>
<dbReference type="Gene3D" id="3.40.640.10">
    <property type="entry name" value="Type I PLP-dependent aspartate aminotransferase-like (Major domain)"/>
    <property type="match status" value="1"/>
</dbReference>
<dbReference type="GO" id="GO:0008265">
    <property type="term" value="F:molybdenum cofactor sulfurtransferase activity"/>
    <property type="evidence" value="ECO:0007669"/>
    <property type="project" value="UniProtKB-UniRule"/>
</dbReference>
<organism evidence="7 8">
    <name type="scientific">Phialemonium atrogriseum</name>
    <dbReference type="NCBI Taxonomy" id="1093897"/>
    <lineage>
        <taxon>Eukaryota</taxon>
        <taxon>Fungi</taxon>
        <taxon>Dikarya</taxon>
        <taxon>Ascomycota</taxon>
        <taxon>Pezizomycotina</taxon>
        <taxon>Sordariomycetes</taxon>
        <taxon>Sordariomycetidae</taxon>
        <taxon>Cephalothecales</taxon>
        <taxon>Cephalothecaceae</taxon>
        <taxon>Phialemonium</taxon>
    </lineage>
</organism>